<name>A0ABW5Y9L7_9SPHI</name>
<dbReference type="EMBL" id="JBHUPD010000001">
    <property type="protein sequence ID" value="MFD2872007.1"/>
    <property type="molecule type" value="Genomic_DNA"/>
</dbReference>
<dbReference type="RefSeq" id="WP_377183247.1">
    <property type="nucleotide sequence ID" value="NZ_JBHUPD010000001.1"/>
</dbReference>
<organism evidence="1 2">
    <name type="scientific">Mucilaginibacter ximonensis</name>
    <dbReference type="NCBI Taxonomy" id="538021"/>
    <lineage>
        <taxon>Bacteria</taxon>
        <taxon>Pseudomonadati</taxon>
        <taxon>Bacteroidota</taxon>
        <taxon>Sphingobacteriia</taxon>
        <taxon>Sphingobacteriales</taxon>
        <taxon>Sphingobacteriaceae</taxon>
        <taxon>Mucilaginibacter</taxon>
    </lineage>
</organism>
<accession>A0ABW5Y9L7</accession>
<proteinExistence type="predicted"/>
<reference evidence="2" key="1">
    <citation type="journal article" date="2019" name="Int. J. Syst. Evol. Microbiol.">
        <title>The Global Catalogue of Microorganisms (GCM) 10K type strain sequencing project: providing services to taxonomists for standard genome sequencing and annotation.</title>
        <authorList>
            <consortium name="The Broad Institute Genomics Platform"/>
            <consortium name="The Broad Institute Genome Sequencing Center for Infectious Disease"/>
            <person name="Wu L."/>
            <person name="Ma J."/>
        </authorList>
    </citation>
    <scope>NUCLEOTIDE SEQUENCE [LARGE SCALE GENOMIC DNA]</scope>
    <source>
        <strain evidence="2">KCTC 22437</strain>
    </source>
</reference>
<keyword evidence="2" id="KW-1185">Reference proteome</keyword>
<comment type="caution">
    <text evidence="1">The sequence shown here is derived from an EMBL/GenBank/DDBJ whole genome shotgun (WGS) entry which is preliminary data.</text>
</comment>
<dbReference type="Proteomes" id="UP001597557">
    <property type="component" value="Unassembled WGS sequence"/>
</dbReference>
<sequence>MTPQEALQTLEERATHLETVAYDEIMYLLQHGIRRIPIPVARLFRGALIDRVRPNIGENLFTSVDELTYIKNEQVIRERLTEFGRGNCPHQPMFYGAIETTEIPEQRITALAETSTLYQDPAGINLEGELYTVSRWRTTQELQVVEMVFSPGAIAASPDTERAFHNQVALLAAHGLGDEAFLRKFLVFISGQFARPKRTHHDYKISAAYTNAVLRHPDINGVSYPSVQTEYKGWNLVLPPSTVEQHLTLESTITQRLHKNAPHMYINNHMECIDPLRDPHQLNWLPTDPIHIAVPEEIHAALFPPQV</sequence>
<gene>
    <name evidence="1" type="ORF">ACFS5N_05975</name>
</gene>
<evidence type="ECO:0000313" key="1">
    <source>
        <dbReference type="EMBL" id="MFD2872007.1"/>
    </source>
</evidence>
<evidence type="ECO:0008006" key="3">
    <source>
        <dbReference type="Google" id="ProtNLM"/>
    </source>
</evidence>
<protein>
    <recommendedName>
        <fullName evidence="3">RES domain-containing protein</fullName>
    </recommendedName>
</protein>
<evidence type="ECO:0000313" key="2">
    <source>
        <dbReference type="Proteomes" id="UP001597557"/>
    </source>
</evidence>